<evidence type="ECO:0000313" key="3">
    <source>
        <dbReference type="Proteomes" id="UP000533533"/>
    </source>
</evidence>
<evidence type="ECO:0000256" key="1">
    <source>
        <dbReference type="SAM" id="MobiDB-lite"/>
    </source>
</evidence>
<dbReference type="EMBL" id="JACHVZ010000007">
    <property type="protein sequence ID" value="MBB2928368.1"/>
    <property type="molecule type" value="Genomic_DNA"/>
</dbReference>
<evidence type="ECO:0000313" key="2">
    <source>
        <dbReference type="EMBL" id="MBB2928368.1"/>
    </source>
</evidence>
<comment type="caution">
    <text evidence="2">The sequence shown here is derived from an EMBL/GenBank/DDBJ whole genome shotgun (WGS) entry which is preliminary data.</text>
</comment>
<name>A0ABR6FLT0_9BURK</name>
<reference evidence="2 3" key="1">
    <citation type="submission" date="2020-08" db="EMBL/GenBank/DDBJ databases">
        <title>Genomic Encyclopedia of Type Strains, Phase IV (KMG-V): Genome sequencing to study the core and pangenomes of soil and plant-associated prokaryotes.</title>
        <authorList>
            <person name="Whitman W."/>
        </authorList>
    </citation>
    <scope>NUCLEOTIDE SEQUENCE [LARGE SCALE GENOMIC DNA]</scope>
    <source>
        <strain evidence="2 3">SRMrh-85</strain>
    </source>
</reference>
<sequence>MAESDESGRRGTGHRKVYVAGLYEGFRIANEREMTPRKFKLTLDSQSAVARKVFDCVPIADKWTVHKIIGELTRTSSARVDVKTAEGILNGLTDCGLVKEVERGLFQRVTPRETLSLHGDATDGAPSQPEADTPAPDQPAPAPVAGIERLGDLATQLRTMAVGLMATADDLDALALGYEERIEAVEARYAKVREFAALVRNL</sequence>
<feature type="region of interest" description="Disordered" evidence="1">
    <location>
        <begin position="116"/>
        <end position="144"/>
    </location>
</feature>
<gene>
    <name evidence="2" type="ORF">FHX59_002790</name>
</gene>
<accession>A0ABR6FLT0</accession>
<proteinExistence type="predicted"/>
<dbReference type="RefSeq" id="WP_110384519.1">
    <property type="nucleotide sequence ID" value="NZ_JACHVZ010000007.1"/>
</dbReference>
<organism evidence="2 3">
    <name type="scientific">Paraburkholderia silvatlantica</name>
    <dbReference type="NCBI Taxonomy" id="321895"/>
    <lineage>
        <taxon>Bacteria</taxon>
        <taxon>Pseudomonadati</taxon>
        <taxon>Pseudomonadota</taxon>
        <taxon>Betaproteobacteria</taxon>
        <taxon>Burkholderiales</taxon>
        <taxon>Burkholderiaceae</taxon>
        <taxon>Paraburkholderia</taxon>
    </lineage>
</organism>
<protein>
    <submittedName>
        <fullName evidence="2">Uncharacterized protein</fullName>
    </submittedName>
</protein>
<dbReference type="Proteomes" id="UP000533533">
    <property type="component" value="Unassembled WGS sequence"/>
</dbReference>
<keyword evidence="3" id="KW-1185">Reference proteome</keyword>